<keyword evidence="2" id="KW-0472">Membrane</keyword>
<dbReference type="EMBL" id="JBHTMK010000066">
    <property type="protein sequence ID" value="MFD1373393.1"/>
    <property type="molecule type" value="Genomic_DNA"/>
</dbReference>
<evidence type="ECO:0000313" key="4">
    <source>
        <dbReference type="Proteomes" id="UP001597183"/>
    </source>
</evidence>
<feature type="transmembrane region" description="Helical" evidence="2">
    <location>
        <begin position="43"/>
        <end position="64"/>
    </location>
</feature>
<name>A0ABW4ATV8_9ACTN</name>
<protein>
    <submittedName>
        <fullName evidence="3">Uncharacterized protein</fullName>
    </submittedName>
</protein>
<evidence type="ECO:0000256" key="1">
    <source>
        <dbReference type="SAM" id="MobiDB-lite"/>
    </source>
</evidence>
<evidence type="ECO:0000256" key="2">
    <source>
        <dbReference type="SAM" id="Phobius"/>
    </source>
</evidence>
<accession>A0ABW4ATV8</accession>
<keyword evidence="2" id="KW-0812">Transmembrane</keyword>
<organism evidence="3 4">
    <name type="scientific">Actinoplanes sichuanensis</name>
    <dbReference type="NCBI Taxonomy" id="512349"/>
    <lineage>
        <taxon>Bacteria</taxon>
        <taxon>Bacillati</taxon>
        <taxon>Actinomycetota</taxon>
        <taxon>Actinomycetes</taxon>
        <taxon>Micromonosporales</taxon>
        <taxon>Micromonosporaceae</taxon>
        <taxon>Actinoplanes</taxon>
    </lineage>
</organism>
<dbReference type="RefSeq" id="WP_317795880.1">
    <property type="nucleotide sequence ID" value="NZ_AP028461.1"/>
</dbReference>
<comment type="caution">
    <text evidence="3">The sequence shown here is derived from an EMBL/GenBank/DDBJ whole genome shotgun (WGS) entry which is preliminary data.</text>
</comment>
<keyword evidence="4" id="KW-1185">Reference proteome</keyword>
<keyword evidence="2" id="KW-1133">Transmembrane helix</keyword>
<reference evidence="4" key="1">
    <citation type="journal article" date="2019" name="Int. J. Syst. Evol. Microbiol.">
        <title>The Global Catalogue of Microorganisms (GCM) 10K type strain sequencing project: providing services to taxonomists for standard genome sequencing and annotation.</title>
        <authorList>
            <consortium name="The Broad Institute Genomics Platform"/>
            <consortium name="The Broad Institute Genome Sequencing Center for Infectious Disease"/>
            <person name="Wu L."/>
            <person name="Ma J."/>
        </authorList>
    </citation>
    <scope>NUCLEOTIDE SEQUENCE [LARGE SCALE GENOMIC DNA]</scope>
    <source>
        <strain evidence="4">CCM 7526</strain>
    </source>
</reference>
<feature type="compositionally biased region" description="Basic residues" evidence="1">
    <location>
        <begin position="1"/>
        <end position="22"/>
    </location>
</feature>
<evidence type="ECO:0000313" key="3">
    <source>
        <dbReference type="EMBL" id="MFD1373393.1"/>
    </source>
</evidence>
<proteinExistence type="predicted"/>
<gene>
    <name evidence="3" type="ORF">ACFQ5G_49375</name>
</gene>
<feature type="region of interest" description="Disordered" evidence="1">
    <location>
        <begin position="1"/>
        <end position="36"/>
    </location>
</feature>
<sequence>MTKAARKRTVSAKKKDQARRKPAPTPEETPQNGWQKLSNGTKALLALIGTTVVATAVPGVLPWVTDHVQDLAGSPIVEIQESFGSTNRGLSIAAGEAVTTEPAITDPRFVPAGFADTRLILEGNRSAKVTVVDATVEVVDRVPARRGTVYFIRPQGETDNTTVELNLDAPRPILTAAGGAPYFTGKHIDVGRGEVWVINVDARATKQEYAWRLHLYLRYRGEDREIVVPAADEPPFRMTAYVKPGEYRQQFVVADNGSIVRHDCATDQAACARTVLPSVQPG</sequence>
<dbReference type="Proteomes" id="UP001597183">
    <property type="component" value="Unassembled WGS sequence"/>
</dbReference>